<evidence type="ECO:0000256" key="2">
    <source>
        <dbReference type="ARBA" id="ARBA00022519"/>
    </source>
</evidence>
<evidence type="ECO:0000313" key="7">
    <source>
        <dbReference type="Proteomes" id="UP000260644"/>
    </source>
</evidence>
<dbReference type="Proteomes" id="UP000260644">
    <property type="component" value="Unassembled WGS sequence"/>
</dbReference>
<evidence type="ECO:0008006" key="8">
    <source>
        <dbReference type="Google" id="ProtNLM"/>
    </source>
</evidence>
<comment type="caution">
    <text evidence="6">The sequence shown here is derived from an EMBL/GenBank/DDBJ whole genome shotgun (WGS) entry which is preliminary data.</text>
</comment>
<protein>
    <recommendedName>
        <fullName evidence="8">4-alpha-L-fucosyltransferase glycosyl transferase group 56</fullName>
    </recommendedName>
</protein>
<dbReference type="AlphaFoldDB" id="A0A3E1Y233"/>
<dbReference type="OrthoDB" id="1083028at2"/>
<keyword evidence="7" id="KW-1185">Reference proteome</keyword>
<reference evidence="6 7" key="1">
    <citation type="submission" date="2018-07" db="EMBL/GenBank/DDBJ databases">
        <title>Chitinophaga K2CV101002-2 sp. nov., isolated from a monsoon evergreen broad-leaved forest soil.</title>
        <authorList>
            <person name="Lv Y."/>
        </authorList>
    </citation>
    <scope>NUCLEOTIDE SEQUENCE [LARGE SCALE GENOMIC DNA]</scope>
    <source>
        <strain evidence="6 7">GDMCC 1.1288</strain>
    </source>
</reference>
<dbReference type="InterPro" id="IPR009993">
    <property type="entry name" value="WecF"/>
</dbReference>
<accession>A0A3E1Y233</accession>
<dbReference type="GO" id="GO:0009246">
    <property type="term" value="P:enterobacterial common antigen biosynthetic process"/>
    <property type="evidence" value="ECO:0007669"/>
    <property type="project" value="InterPro"/>
</dbReference>
<dbReference type="Pfam" id="PF07429">
    <property type="entry name" value="Glyco_transf_56"/>
    <property type="match status" value="1"/>
</dbReference>
<name>A0A3E1Y233_9BACT</name>
<organism evidence="6 7">
    <name type="scientific">Chitinophaga silvatica</name>
    <dbReference type="NCBI Taxonomy" id="2282649"/>
    <lineage>
        <taxon>Bacteria</taxon>
        <taxon>Pseudomonadati</taxon>
        <taxon>Bacteroidota</taxon>
        <taxon>Chitinophagia</taxon>
        <taxon>Chitinophagales</taxon>
        <taxon>Chitinophagaceae</taxon>
        <taxon>Chitinophaga</taxon>
    </lineage>
</organism>
<keyword evidence="1" id="KW-1003">Cell membrane</keyword>
<evidence type="ECO:0000256" key="1">
    <source>
        <dbReference type="ARBA" id="ARBA00022475"/>
    </source>
</evidence>
<gene>
    <name evidence="6" type="ORF">DVR12_27190</name>
</gene>
<dbReference type="RefSeq" id="WP_116978978.1">
    <property type="nucleotide sequence ID" value="NZ_QPMM01000020.1"/>
</dbReference>
<sequence>MNYHLMVDDKFINDFITDAEKAAPGNNTYIIDTTKDKCRFVQSDLPLFVPFYTSRFAAILKSITAKDKVFIHWASDQAIKAVLALPPDVVVSMFFWGGDIVEIPVSRFKTTTFGPLSLQYFQKNEERPKVKWNPKRPKRLLTTFAQRYLNYNGVEKEIIRTRELFFKRLNFFFNWSYIDYQWVLRHYTTSAAYKYFYYNFNPKPSAEEQQFLNAPKNNQVTTILVGNSDTSSNNHLEALQALSVYKDQHIKLVIPLSYGNKEYGDLIEKEAISIFGKDKVTTIRGFMERSKYYELLSTVDVAVMYHFRTQAAGNTLALLYRGKKVFIHSNSTTYEFLKTNDITIYDSATIEHMDFATFAKPLNPEIIQSNITIMDTLFDPDKKMAALKEALI</sequence>
<evidence type="ECO:0000256" key="4">
    <source>
        <dbReference type="ARBA" id="ARBA00022679"/>
    </source>
</evidence>
<keyword evidence="3" id="KW-0328">Glycosyltransferase</keyword>
<keyword evidence="5" id="KW-0472">Membrane</keyword>
<evidence type="ECO:0000256" key="3">
    <source>
        <dbReference type="ARBA" id="ARBA00022676"/>
    </source>
</evidence>
<keyword evidence="2" id="KW-0997">Cell inner membrane</keyword>
<keyword evidence="4" id="KW-0808">Transferase</keyword>
<proteinExistence type="predicted"/>
<evidence type="ECO:0000256" key="5">
    <source>
        <dbReference type="ARBA" id="ARBA00023136"/>
    </source>
</evidence>
<dbReference type="EMBL" id="QPMM01000020">
    <property type="protein sequence ID" value="RFS18732.1"/>
    <property type="molecule type" value="Genomic_DNA"/>
</dbReference>
<dbReference type="GO" id="GO:0008417">
    <property type="term" value="F:fucosyltransferase activity"/>
    <property type="evidence" value="ECO:0007669"/>
    <property type="project" value="InterPro"/>
</dbReference>
<evidence type="ECO:0000313" key="6">
    <source>
        <dbReference type="EMBL" id="RFS18732.1"/>
    </source>
</evidence>